<reference evidence="2 3" key="1">
    <citation type="journal article" date="2012" name="Eukaryot. Cell">
        <title>Genome sequence of the Trichosporon asahii environmental strain CBS 8904.</title>
        <authorList>
            <person name="Yang R.Y."/>
            <person name="Li H.T."/>
            <person name="Zhu H."/>
            <person name="Zhou G.P."/>
            <person name="Wang M."/>
            <person name="Wang L."/>
        </authorList>
    </citation>
    <scope>NUCLEOTIDE SEQUENCE [LARGE SCALE GENOMIC DNA]</scope>
    <source>
        <strain evidence="2 3">CBS 8904</strain>
    </source>
</reference>
<feature type="compositionally biased region" description="Polar residues" evidence="1">
    <location>
        <begin position="1"/>
        <end position="17"/>
    </location>
</feature>
<proteinExistence type="predicted"/>
<sequence>MDTTSTEATSSVPQPESQDPALRKRPRGPELSPPKHSGAKAPPPKTNVAPDARAVRNASAKGQRGLPPPSTGQARHRRPVDVISAKPANPKQPLQPADGSSTSRFPANIRSLTGPLAPGAARRHPLFKEPPRRRAGDRRTTSALSQAITRSSARSDSSATRRSFRDEALKIVERNEKEAENLELQIFLSLMRGACWSEGQRSFCSNIIDRVVRDGIERSKMRYYSTYVTSAGPARVVVQLTNEREKPLDERRANLAKTSSFKQRALCVCLTLITQDMNIAAAQTTPSTSPPIARARCAAVQAFSPTNARPVDSANLNPNLIDLETSREPLQSAASNLPDARHFRQLEIKVARFEKVSHNKVIPIERLEARLAH</sequence>
<dbReference type="AlphaFoldDB" id="K1VYH5"/>
<feature type="compositionally biased region" description="Low complexity" evidence="1">
    <location>
        <begin position="149"/>
        <end position="161"/>
    </location>
</feature>
<gene>
    <name evidence="2" type="ORF">A1Q2_01095</name>
</gene>
<organism evidence="2 3">
    <name type="scientific">Trichosporon asahii var. asahii (strain CBS 8904)</name>
    <name type="common">Yeast</name>
    <dbReference type="NCBI Taxonomy" id="1220162"/>
    <lineage>
        <taxon>Eukaryota</taxon>
        <taxon>Fungi</taxon>
        <taxon>Dikarya</taxon>
        <taxon>Basidiomycota</taxon>
        <taxon>Agaricomycotina</taxon>
        <taxon>Tremellomycetes</taxon>
        <taxon>Trichosporonales</taxon>
        <taxon>Trichosporonaceae</taxon>
        <taxon>Trichosporon</taxon>
    </lineage>
</organism>
<feature type="region of interest" description="Disordered" evidence="1">
    <location>
        <begin position="1"/>
        <end position="162"/>
    </location>
</feature>
<evidence type="ECO:0000256" key="1">
    <source>
        <dbReference type="SAM" id="MobiDB-lite"/>
    </source>
</evidence>
<keyword evidence="3" id="KW-1185">Reference proteome</keyword>
<name>K1VYH5_TRIAC</name>
<dbReference type="Proteomes" id="UP000006757">
    <property type="component" value="Unassembled WGS sequence"/>
</dbReference>
<feature type="compositionally biased region" description="Basic and acidic residues" evidence="1">
    <location>
        <begin position="126"/>
        <end position="140"/>
    </location>
</feature>
<comment type="caution">
    <text evidence="2">The sequence shown here is derived from an EMBL/GenBank/DDBJ whole genome shotgun (WGS) entry which is preliminary data.</text>
</comment>
<protein>
    <submittedName>
        <fullName evidence="2">Uncharacterized protein</fullName>
    </submittedName>
</protein>
<dbReference type="InParanoid" id="K1VYH5"/>
<dbReference type="EMBL" id="AMBO01000220">
    <property type="protein sequence ID" value="EKD04592.1"/>
    <property type="molecule type" value="Genomic_DNA"/>
</dbReference>
<accession>K1VYH5</accession>
<evidence type="ECO:0000313" key="3">
    <source>
        <dbReference type="Proteomes" id="UP000006757"/>
    </source>
</evidence>
<dbReference type="HOGENOM" id="CLU_921934_0_0_1"/>
<evidence type="ECO:0000313" key="2">
    <source>
        <dbReference type="EMBL" id="EKD04592.1"/>
    </source>
</evidence>